<dbReference type="PROSITE" id="PS51186">
    <property type="entry name" value="GNAT"/>
    <property type="match status" value="1"/>
</dbReference>
<organism evidence="5 6">
    <name type="scientific">Paenibacillus amylolyticus</name>
    <dbReference type="NCBI Taxonomy" id="1451"/>
    <lineage>
        <taxon>Bacteria</taxon>
        <taxon>Bacillati</taxon>
        <taxon>Bacillota</taxon>
        <taxon>Bacilli</taxon>
        <taxon>Bacillales</taxon>
        <taxon>Paenibacillaceae</taxon>
        <taxon>Paenibacillus</taxon>
    </lineage>
</organism>
<keyword evidence="2" id="KW-0012">Acyltransferase</keyword>
<dbReference type="PANTHER" id="PTHR43792">
    <property type="entry name" value="GNAT FAMILY, PUTATIVE (AFU_ORTHOLOGUE AFUA_3G00765)-RELATED-RELATED"/>
    <property type="match status" value="1"/>
</dbReference>
<accession>A0A5M9X181</accession>
<dbReference type="InterPro" id="IPR051531">
    <property type="entry name" value="N-acetyltransferase"/>
</dbReference>
<dbReference type="InterPro" id="IPR000182">
    <property type="entry name" value="GNAT_dom"/>
</dbReference>
<evidence type="ECO:0000256" key="1">
    <source>
        <dbReference type="ARBA" id="ARBA00022679"/>
    </source>
</evidence>
<evidence type="ECO:0000256" key="2">
    <source>
        <dbReference type="ARBA" id="ARBA00023315"/>
    </source>
</evidence>
<evidence type="ECO:0000313" key="5">
    <source>
        <dbReference type="EMBL" id="KAA8787532.1"/>
    </source>
</evidence>
<reference evidence="5 6" key="1">
    <citation type="journal article" date="2019" name="J. Ind. Microbiol. Biotechnol.">
        <title>Paenibacillus amylolyticus 27C64 has a diverse set of carbohydrate-active enzymes and complete pectin deconstruction system.</title>
        <authorList>
            <person name="Keggi C."/>
            <person name="Doran-Peterson J."/>
        </authorList>
    </citation>
    <scope>NUCLEOTIDE SEQUENCE [LARGE SCALE GENOMIC DNA]</scope>
    <source>
        <strain evidence="5 6">27C64</strain>
    </source>
</reference>
<dbReference type="GO" id="GO:0005737">
    <property type="term" value="C:cytoplasm"/>
    <property type="evidence" value="ECO:0007669"/>
    <property type="project" value="TreeGrafter"/>
</dbReference>
<comment type="similarity">
    <text evidence="3">Belongs to the acetyltransferase family. RimJ subfamily.</text>
</comment>
<gene>
    <name evidence="5" type="ORF">EC604_27235</name>
</gene>
<dbReference type="PANTHER" id="PTHR43792:SF8">
    <property type="entry name" value="[RIBOSOMAL PROTEIN US5]-ALANINE N-ACETYLTRANSFERASE"/>
    <property type="match status" value="1"/>
</dbReference>
<sequence length="194" mass="21854">MFTTMALTLYDTAHGISLRLITTQDAQTYLELIELTRIPYQAVEPVRENDFYTLEAQTRRIEDRMRAADEGTGYQFGIFAIKDDLLIGQVSLNNVVLGVANYADMGYFIHPDYQGGGRMTAAVKLAVAYGFRALKLNRVQAAVLPSNQGSKRVLEKNGFQPEGIARKYLKINGIYQDHQIYAVLAEDLHDESQR</sequence>
<keyword evidence="1 5" id="KW-0808">Transferase</keyword>
<dbReference type="EMBL" id="RIAS01000024">
    <property type="protein sequence ID" value="KAA8787532.1"/>
    <property type="molecule type" value="Genomic_DNA"/>
</dbReference>
<dbReference type="SUPFAM" id="SSF55729">
    <property type="entry name" value="Acyl-CoA N-acyltransferases (Nat)"/>
    <property type="match status" value="1"/>
</dbReference>
<comment type="caution">
    <text evidence="5">The sequence shown here is derived from an EMBL/GenBank/DDBJ whole genome shotgun (WGS) entry which is preliminary data.</text>
</comment>
<protein>
    <submittedName>
        <fullName evidence="5">GNAT family N-acetyltransferase</fullName>
    </submittedName>
</protein>
<dbReference type="InterPro" id="IPR016181">
    <property type="entry name" value="Acyl_CoA_acyltransferase"/>
</dbReference>
<dbReference type="GO" id="GO:0008999">
    <property type="term" value="F:protein-N-terminal-alanine acetyltransferase activity"/>
    <property type="evidence" value="ECO:0007669"/>
    <property type="project" value="TreeGrafter"/>
</dbReference>
<dbReference type="Gene3D" id="3.40.630.30">
    <property type="match status" value="1"/>
</dbReference>
<dbReference type="Pfam" id="PF13302">
    <property type="entry name" value="Acetyltransf_3"/>
    <property type="match status" value="1"/>
</dbReference>
<evidence type="ECO:0000256" key="3">
    <source>
        <dbReference type="ARBA" id="ARBA00038502"/>
    </source>
</evidence>
<proteinExistence type="inferred from homology"/>
<dbReference type="Proteomes" id="UP000323664">
    <property type="component" value="Unassembled WGS sequence"/>
</dbReference>
<dbReference type="AlphaFoldDB" id="A0A5M9X181"/>
<feature type="domain" description="N-acetyltransferase" evidence="4">
    <location>
        <begin position="16"/>
        <end position="186"/>
    </location>
</feature>
<evidence type="ECO:0000313" key="6">
    <source>
        <dbReference type="Proteomes" id="UP000323664"/>
    </source>
</evidence>
<name>A0A5M9X181_PAEAM</name>
<evidence type="ECO:0000259" key="4">
    <source>
        <dbReference type="PROSITE" id="PS51186"/>
    </source>
</evidence>